<evidence type="ECO:0000256" key="5">
    <source>
        <dbReference type="ARBA" id="ARBA00022806"/>
    </source>
</evidence>
<keyword evidence="7 11" id="KW-0238">DNA-binding</keyword>
<comment type="catalytic activity">
    <reaction evidence="9 11">
        <text>Couples ATP hydrolysis with the unwinding of duplex DNA by translocating in the 3'-5' direction.</text>
        <dbReference type="EC" id="5.6.2.4"/>
    </reaction>
</comment>
<keyword evidence="6 11" id="KW-0067">ATP-binding</keyword>
<dbReference type="Proteomes" id="UP001156664">
    <property type="component" value="Unassembled WGS sequence"/>
</dbReference>
<comment type="function">
    <text evidence="11">Rep helicase is a single-stranded DNA-dependent ATPase involved in DNA replication; it can initiate unwinding at a nick in the DNA. It binds to the single-stranded DNA and acts in a progressive fashion along the DNA in the 3' to 5' direction.</text>
</comment>
<evidence type="ECO:0000256" key="7">
    <source>
        <dbReference type="ARBA" id="ARBA00023125"/>
    </source>
</evidence>
<feature type="domain" description="UvrD-like helicase C-terminal" evidence="14">
    <location>
        <begin position="279"/>
        <end position="556"/>
    </location>
</feature>
<dbReference type="Gene3D" id="1.10.486.10">
    <property type="entry name" value="PCRA, domain 4"/>
    <property type="match status" value="1"/>
</dbReference>
<evidence type="ECO:0000256" key="4">
    <source>
        <dbReference type="ARBA" id="ARBA00022801"/>
    </source>
</evidence>
<dbReference type="Pfam" id="PF00580">
    <property type="entry name" value="UvrD-helicase"/>
    <property type="match status" value="1"/>
</dbReference>
<gene>
    <name evidence="11 15" type="primary">rep</name>
    <name evidence="15" type="ORF">GCM10007875_04180</name>
</gene>
<evidence type="ECO:0000256" key="8">
    <source>
        <dbReference type="ARBA" id="ARBA00023235"/>
    </source>
</evidence>
<evidence type="ECO:0000256" key="12">
    <source>
        <dbReference type="PROSITE-ProRule" id="PRU00560"/>
    </source>
</evidence>
<dbReference type="CDD" id="cd17932">
    <property type="entry name" value="DEXQc_UvrD"/>
    <property type="match status" value="1"/>
</dbReference>
<accession>A0ABQ5YNG1</accession>
<evidence type="ECO:0000256" key="3">
    <source>
        <dbReference type="ARBA" id="ARBA00022741"/>
    </source>
</evidence>
<dbReference type="EMBL" id="BSOJ01000006">
    <property type="protein sequence ID" value="GLR25330.1"/>
    <property type="molecule type" value="Genomic_DNA"/>
</dbReference>
<comment type="catalytic activity">
    <reaction evidence="10 11">
        <text>ATP + H2O = ADP + phosphate + H(+)</text>
        <dbReference type="Rhea" id="RHEA:13065"/>
        <dbReference type="ChEBI" id="CHEBI:15377"/>
        <dbReference type="ChEBI" id="CHEBI:15378"/>
        <dbReference type="ChEBI" id="CHEBI:30616"/>
        <dbReference type="ChEBI" id="CHEBI:43474"/>
        <dbReference type="ChEBI" id="CHEBI:456216"/>
        <dbReference type="EC" id="5.6.2.4"/>
    </reaction>
</comment>
<dbReference type="Gene3D" id="3.40.50.300">
    <property type="entry name" value="P-loop containing nucleotide triphosphate hydrolases"/>
    <property type="match status" value="2"/>
</dbReference>
<keyword evidence="8 11" id="KW-0413">Isomerase</keyword>
<dbReference type="InterPro" id="IPR014017">
    <property type="entry name" value="DNA_helicase_UvrD-like_C"/>
</dbReference>
<evidence type="ECO:0000313" key="16">
    <source>
        <dbReference type="Proteomes" id="UP001156664"/>
    </source>
</evidence>
<protein>
    <recommendedName>
        <fullName evidence="11">ATP-dependent DNA helicase Rep</fullName>
        <ecNumber evidence="11">5.6.2.4</ecNumber>
    </recommendedName>
    <alternativeName>
        <fullName evidence="11">DNA 3'-5' helicase Rep</fullName>
    </alternativeName>
</protein>
<evidence type="ECO:0000256" key="9">
    <source>
        <dbReference type="ARBA" id="ARBA00034617"/>
    </source>
</evidence>
<dbReference type="InterPro" id="IPR027417">
    <property type="entry name" value="P-loop_NTPase"/>
</dbReference>
<dbReference type="InterPro" id="IPR000212">
    <property type="entry name" value="DNA_helicase_UvrD/REP"/>
</dbReference>
<dbReference type="GO" id="GO:0004386">
    <property type="term" value="F:helicase activity"/>
    <property type="evidence" value="ECO:0007669"/>
    <property type="project" value="UniProtKB-KW"/>
</dbReference>
<dbReference type="PANTHER" id="PTHR11070:SF64">
    <property type="entry name" value="ATP-DEPENDENT DNA HELICASE REP"/>
    <property type="match status" value="1"/>
</dbReference>
<evidence type="ECO:0000256" key="1">
    <source>
        <dbReference type="ARBA" id="ARBA00009922"/>
    </source>
</evidence>
<keyword evidence="5 11" id="KW-0347">Helicase</keyword>
<proteinExistence type="inferred from homology"/>
<dbReference type="RefSeq" id="WP_284279675.1">
    <property type="nucleotide sequence ID" value="NZ_BSOJ01000006.1"/>
</dbReference>
<keyword evidence="2 11" id="KW-0235">DNA replication</keyword>
<dbReference type="CDD" id="cd18807">
    <property type="entry name" value="SF1_C_UvrD"/>
    <property type="match status" value="1"/>
</dbReference>
<dbReference type="InterPro" id="IPR014016">
    <property type="entry name" value="UvrD-like_ATP-bd"/>
</dbReference>
<dbReference type="Pfam" id="PF13361">
    <property type="entry name" value="UvrD_C"/>
    <property type="match status" value="1"/>
</dbReference>
<organism evidence="15 16">
    <name type="scientific">Limnobacter litoralis</name>
    <dbReference type="NCBI Taxonomy" id="481366"/>
    <lineage>
        <taxon>Bacteria</taxon>
        <taxon>Pseudomonadati</taxon>
        <taxon>Pseudomonadota</taxon>
        <taxon>Betaproteobacteria</taxon>
        <taxon>Burkholderiales</taxon>
        <taxon>Burkholderiaceae</taxon>
        <taxon>Limnobacter</taxon>
    </lineage>
</organism>
<dbReference type="PROSITE" id="PS51198">
    <property type="entry name" value="UVRD_HELICASE_ATP_BIND"/>
    <property type="match status" value="1"/>
</dbReference>
<keyword evidence="3 11" id="KW-0547">Nucleotide-binding</keyword>
<feature type="domain" description="UvrD-like helicase ATP-binding" evidence="13">
    <location>
        <begin position="2"/>
        <end position="278"/>
    </location>
</feature>
<comment type="similarity">
    <text evidence="1 11">Belongs to the helicase family. UvrD subfamily.</text>
</comment>
<dbReference type="SUPFAM" id="SSF52540">
    <property type="entry name" value="P-loop containing nucleoside triphosphate hydrolases"/>
    <property type="match status" value="1"/>
</dbReference>
<name>A0ABQ5YNG1_9BURK</name>
<dbReference type="EC" id="5.6.2.4" evidence="11"/>
<dbReference type="PROSITE" id="PS51217">
    <property type="entry name" value="UVRD_HELICASE_CTER"/>
    <property type="match status" value="1"/>
</dbReference>
<evidence type="ECO:0000256" key="6">
    <source>
        <dbReference type="ARBA" id="ARBA00022840"/>
    </source>
</evidence>
<comment type="subunit">
    <text evidence="11">Homodimer.</text>
</comment>
<dbReference type="HAMAP" id="MF_01920">
    <property type="entry name" value="Helicase_Rep"/>
    <property type="match status" value="1"/>
</dbReference>
<evidence type="ECO:0000256" key="11">
    <source>
        <dbReference type="HAMAP-Rule" id="MF_01920"/>
    </source>
</evidence>
<evidence type="ECO:0000256" key="2">
    <source>
        <dbReference type="ARBA" id="ARBA00022705"/>
    </source>
</evidence>
<evidence type="ECO:0000259" key="13">
    <source>
        <dbReference type="PROSITE" id="PS51198"/>
    </source>
</evidence>
<comment type="caution">
    <text evidence="15">The sequence shown here is derived from an EMBL/GenBank/DDBJ whole genome shotgun (WGS) entry which is preliminary data.</text>
</comment>
<feature type="binding site" evidence="12">
    <location>
        <begin position="23"/>
        <end position="30"/>
    </location>
    <ligand>
        <name>ATP</name>
        <dbReference type="ChEBI" id="CHEBI:30616"/>
    </ligand>
</feature>
<reference evidence="16" key="1">
    <citation type="journal article" date="2019" name="Int. J. Syst. Evol. Microbiol.">
        <title>The Global Catalogue of Microorganisms (GCM) 10K type strain sequencing project: providing services to taxonomists for standard genome sequencing and annotation.</title>
        <authorList>
            <consortium name="The Broad Institute Genomics Platform"/>
            <consortium name="The Broad Institute Genome Sequencing Center for Infectious Disease"/>
            <person name="Wu L."/>
            <person name="Ma J."/>
        </authorList>
    </citation>
    <scope>NUCLEOTIDE SEQUENCE [LARGE SCALE GENOMIC DNA]</scope>
    <source>
        <strain evidence="16">NBRC 105857</strain>
    </source>
</reference>
<evidence type="ECO:0000313" key="15">
    <source>
        <dbReference type="EMBL" id="GLR25330.1"/>
    </source>
</evidence>
<dbReference type="Gene3D" id="1.10.10.160">
    <property type="match status" value="1"/>
</dbReference>
<evidence type="ECO:0000259" key="14">
    <source>
        <dbReference type="PROSITE" id="PS51217"/>
    </source>
</evidence>
<dbReference type="InterPro" id="IPR013986">
    <property type="entry name" value="DExx_box_DNA_helicase_dom_sf"/>
</dbReference>
<keyword evidence="16" id="KW-1185">Reference proteome</keyword>
<evidence type="ECO:0000256" key="10">
    <source>
        <dbReference type="ARBA" id="ARBA00048988"/>
    </source>
</evidence>
<sequence>MSGLNAAQKEAVHYVDGPSLVLAGAGSGKTRVITQKIAHLIHEKGVQARNIAAVTFTNKAAREMEERANKLLGDGQGKGLLVCTFHSLGMRLLREEHKAAGLKQRFSILDSTDTFGLVQQLYGTTDKQLIRKAQSVMSLWKNGLLDPEQALAQAQSEEDAQIARLYRSYEATLKAYQAVDFDDLILKPAQLLKMNADIRDKWQNRLRYLLVDEVQDTNACQYDLLKLLAGPRAMFTAVGDDDQAIYAWRGATLENLRQLTEDYPQLKVIKLEQNYRSTLRILQAANRLIENNPKLFTKTLWSEHGAGEPIKVVSMNDEEHEAEQLAMMLSGHRFERRTKYGDYAILYRSNFQARVLEQALRKHRIPYVLSGGQSFFERAEIKDVMAYLRLLVNADDDPAFIRALTTPKRGIGQKTLEALGEYAGERGISLFEAVFETGAESRLNSGMMDALRTFCTFINNLEDRAQREPAGALLTELLKTISYEEWLYDQNDERGAQARWQNVLDFVKWMGEKGEEDGQNLLDLTQKVALITMLDRQNEDSAPDAVQLSTLHAAKGLEFPHVYLIGCEESILPSFSDGEGRELTDERLEEERRLMYVGVTRAQRSLTITHCKKRRKARDMVTCFPSRFIKELKLEADDHMPDETPNLSPKDRLGALKDLLTKSKSG</sequence>
<dbReference type="InterPro" id="IPR005752">
    <property type="entry name" value="Helicase_Rep"/>
</dbReference>
<keyword evidence="4 11" id="KW-0378">Hydrolase</keyword>
<feature type="binding site" evidence="11">
    <location>
        <position position="276"/>
    </location>
    <ligand>
        <name>ATP</name>
        <dbReference type="ChEBI" id="CHEBI:30616"/>
    </ligand>
</feature>
<dbReference type="PANTHER" id="PTHR11070">
    <property type="entry name" value="UVRD / RECB / PCRA DNA HELICASE FAMILY MEMBER"/>
    <property type="match status" value="1"/>
</dbReference>